<dbReference type="EMBL" id="CACSLK010027624">
    <property type="protein sequence ID" value="CAA0826821.1"/>
    <property type="molecule type" value="Genomic_DNA"/>
</dbReference>
<protein>
    <recommendedName>
        <fullName evidence="5">DUF4283 domain-containing protein</fullName>
    </recommendedName>
</protein>
<evidence type="ECO:0008006" key="5">
    <source>
        <dbReference type="Google" id="ProtNLM"/>
    </source>
</evidence>
<dbReference type="InterPro" id="IPR025836">
    <property type="entry name" value="Zn_knuckle_CX2CX4HX4C"/>
</dbReference>
<dbReference type="OrthoDB" id="1751344at2759"/>
<feature type="domain" description="Zinc knuckle CX2CX4HX4C" evidence="2">
    <location>
        <begin position="178"/>
        <end position="212"/>
    </location>
</feature>
<proteinExistence type="predicted"/>
<evidence type="ECO:0000259" key="2">
    <source>
        <dbReference type="Pfam" id="PF14392"/>
    </source>
</evidence>
<evidence type="ECO:0000313" key="4">
    <source>
        <dbReference type="Proteomes" id="UP001153555"/>
    </source>
</evidence>
<dbReference type="PANTHER" id="PTHR31286:SF178">
    <property type="entry name" value="DUF4283 DOMAIN-CONTAINING PROTEIN"/>
    <property type="match status" value="1"/>
</dbReference>
<dbReference type="Proteomes" id="UP001153555">
    <property type="component" value="Unassembled WGS sequence"/>
</dbReference>
<sequence>MEKTMELHRAYIHMSPNWRNGLKLIWENYFGWICLDLILGDLVLGGLRTTMAIVWKPARNFSIRVIGPNIFQFLFQCEEDKLKVLKGKTWTFDGQYLILKEWRKGETDFRDDELKVDLWVQIHKLLLHLISAETGVKIGKLFSNVLDVVAPDARSNDGRIVKILAEVKVSEPLPRGTMIKLGREEHWVEFRYEKLLGFCFYCGRIGHNERQYDTKKEDIQRNVFKTGQYGDWLRAMGGGFEDLRDKKSSTPSNSPNMVSLASQMHQPGVELGGVSKDERSIAVVNHESEKGGKSSGDGYKTPLKVGKSFEEGGELGMNATPKPIDKGPSLVPMEVDALKETGVSGELVEVEVQSGNIANNNTKAPKTFTRIPRNKKEEKHEKATDIVSNPGVKNVWKVAGLEWCCLQKGEMNFRDWWEEVCKVKAESCGKDRVALSTYILWWLWKTRNGWVFNGEWVSEKQLVDCAYREWIEYDNIVSYGLIAGPGLNSNTREDTEDLQGVGEHSNVLSANGSSESGFQVVGLAYHNNIKVSR</sequence>
<reference evidence="3" key="1">
    <citation type="submission" date="2019-12" db="EMBL/GenBank/DDBJ databases">
        <authorList>
            <person name="Scholes J."/>
        </authorList>
    </citation>
    <scope>NUCLEOTIDE SEQUENCE</scope>
</reference>
<dbReference type="PANTHER" id="PTHR31286">
    <property type="entry name" value="GLYCINE-RICH CELL WALL STRUCTURAL PROTEIN 1.8-LIKE"/>
    <property type="match status" value="1"/>
</dbReference>
<comment type="caution">
    <text evidence="3">The sequence shown here is derived from an EMBL/GenBank/DDBJ whole genome shotgun (WGS) entry which is preliminary data.</text>
</comment>
<name>A0A9N7REH6_STRHE</name>
<feature type="domain" description="DUF4283" evidence="1">
    <location>
        <begin position="45"/>
        <end position="105"/>
    </location>
</feature>
<evidence type="ECO:0000259" key="1">
    <source>
        <dbReference type="Pfam" id="PF14111"/>
    </source>
</evidence>
<dbReference type="AlphaFoldDB" id="A0A9N7REH6"/>
<evidence type="ECO:0000313" key="3">
    <source>
        <dbReference type="EMBL" id="CAA0826821.1"/>
    </source>
</evidence>
<gene>
    <name evidence="3" type="ORF">SHERM_02015</name>
</gene>
<keyword evidence="4" id="KW-1185">Reference proteome</keyword>
<dbReference type="Pfam" id="PF14111">
    <property type="entry name" value="DUF4283"/>
    <property type="match status" value="1"/>
</dbReference>
<organism evidence="3 4">
    <name type="scientific">Striga hermonthica</name>
    <name type="common">Purple witchweed</name>
    <name type="synonym">Buchnera hermonthica</name>
    <dbReference type="NCBI Taxonomy" id="68872"/>
    <lineage>
        <taxon>Eukaryota</taxon>
        <taxon>Viridiplantae</taxon>
        <taxon>Streptophyta</taxon>
        <taxon>Embryophyta</taxon>
        <taxon>Tracheophyta</taxon>
        <taxon>Spermatophyta</taxon>
        <taxon>Magnoliopsida</taxon>
        <taxon>eudicotyledons</taxon>
        <taxon>Gunneridae</taxon>
        <taxon>Pentapetalae</taxon>
        <taxon>asterids</taxon>
        <taxon>lamiids</taxon>
        <taxon>Lamiales</taxon>
        <taxon>Orobanchaceae</taxon>
        <taxon>Buchnereae</taxon>
        <taxon>Striga</taxon>
    </lineage>
</organism>
<dbReference type="Pfam" id="PF14392">
    <property type="entry name" value="zf-CCHC_4"/>
    <property type="match status" value="1"/>
</dbReference>
<dbReference type="InterPro" id="IPR025558">
    <property type="entry name" value="DUF4283"/>
</dbReference>
<dbReference type="InterPro" id="IPR040256">
    <property type="entry name" value="At4g02000-like"/>
</dbReference>
<accession>A0A9N7REH6</accession>